<keyword evidence="3" id="KW-0804">Transcription</keyword>
<evidence type="ECO:0000259" key="5">
    <source>
        <dbReference type="PROSITE" id="PS01124"/>
    </source>
</evidence>
<proteinExistence type="predicted"/>
<sequence>MSSNSMRGFQRQETAGDLAGGRAGGLERLCSQEPDGIKAAPEEAGIERIEARFRGNGFTPHRHDTYAIGLTLSGVQSFQYRGEERASMPGQVIVIHPDELHDGGAGTEHGLRYRMIYVPPEKISEALGSKEAGGLPFVTSPVLSEPQFRRDLIDALVDIDREMGPLKRDCLLADLAACLKRHSDTPSPKKKLLNRPALQACGDLLRECCDEPIAVETLEDIAQMDRFTLSRQFRSYFGTSPHRYLIMRRLDKVKTELAAGASLADAATSSGFSDQSHMTRHFNRAFGMSPGHWRRLRSAAL</sequence>
<evidence type="ECO:0000313" key="7">
    <source>
        <dbReference type="Proteomes" id="UP000664096"/>
    </source>
</evidence>
<dbReference type="SUPFAM" id="SSF46689">
    <property type="entry name" value="Homeodomain-like"/>
    <property type="match status" value="2"/>
</dbReference>
<dbReference type="SUPFAM" id="SSF51215">
    <property type="entry name" value="Regulatory protein AraC"/>
    <property type="match status" value="1"/>
</dbReference>
<organism evidence="6 7">
    <name type="scientific">Roseibium aggregatum</name>
    <dbReference type="NCBI Taxonomy" id="187304"/>
    <lineage>
        <taxon>Bacteria</taxon>
        <taxon>Pseudomonadati</taxon>
        <taxon>Pseudomonadota</taxon>
        <taxon>Alphaproteobacteria</taxon>
        <taxon>Hyphomicrobiales</taxon>
        <taxon>Stappiaceae</taxon>
        <taxon>Roseibium</taxon>
    </lineage>
</organism>
<evidence type="ECO:0000256" key="2">
    <source>
        <dbReference type="ARBA" id="ARBA00023125"/>
    </source>
</evidence>
<dbReference type="PANTHER" id="PTHR46796">
    <property type="entry name" value="HTH-TYPE TRANSCRIPTIONAL ACTIVATOR RHAS-RELATED"/>
    <property type="match status" value="1"/>
</dbReference>
<dbReference type="AlphaFoldDB" id="A0A939J0Z5"/>
<keyword evidence="1" id="KW-0805">Transcription regulation</keyword>
<evidence type="ECO:0000256" key="3">
    <source>
        <dbReference type="ARBA" id="ARBA00023163"/>
    </source>
</evidence>
<dbReference type="EMBL" id="JAEKJZ010000001">
    <property type="protein sequence ID" value="MBN9669808.1"/>
    <property type="molecule type" value="Genomic_DNA"/>
</dbReference>
<dbReference type="GO" id="GO:0003700">
    <property type="term" value="F:DNA-binding transcription factor activity"/>
    <property type="evidence" value="ECO:0007669"/>
    <property type="project" value="InterPro"/>
</dbReference>
<accession>A0A939J0Z5</accession>
<gene>
    <name evidence="6" type="ORF">JF539_05620</name>
</gene>
<evidence type="ECO:0000313" key="6">
    <source>
        <dbReference type="EMBL" id="MBN9669808.1"/>
    </source>
</evidence>
<dbReference type="InterPro" id="IPR037923">
    <property type="entry name" value="HTH-like"/>
</dbReference>
<dbReference type="InterPro" id="IPR050204">
    <property type="entry name" value="AraC_XylS_family_regulators"/>
</dbReference>
<feature type="compositionally biased region" description="Polar residues" evidence="4">
    <location>
        <begin position="1"/>
        <end position="13"/>
    </location>
</feature>
<dbReference type="Pfam" id="PF12833">
    <property type="entry name" value="HTH_18"/>
    <property type="match status" value="1"/>
</dbReference>
<dbReference type="GO" id="GO:0043565">
    <property type="term" value="F:sequence-specific DNA binding"/>
    <property type="evidence" value="ECO:0007669"/>
    <property type="project" value="InterPro"/>
</dbReference>
<feature type="region of interest" description="Disordered" evidence="4">
    <location>
        <begin position="1"/>
        <end position="40"/>
    </location>
</feature>
<reference evidence="6" key="1">
    <citation type="submission" date="2020-12" db="EMBL/GenBank/DDBJ databases">
        <title>Oil enriched cultivation method for isolating marine PHA-producing bacteria.</title>
        <authorList>
            <person name="Zheng W."/>
            <person name="Yu S."/>
            <person name="Huang Y."/>
        </authorList>
    </citation>
    <scope>NUCLEOTIDE SEQUENCE</scope>
    <source>
        <strain evidence="6">SY-2-12</strain>
    </source>
</reference>
<name>A0A939J0Z5_9HYPH</name>
<dbReference type="InterPro" id="IPR009057">
    <property type="entry name" value="Homeodomain-like_sf"/>
</dbReference>
<dbReference type="Gene3D" id="2.60.120.10">
    <property type="entry name" value="Jelly Rolls"/>
    <property type="match status" value="1"/>
</dbReference>
<dbReference type="SMART" id="SM00342">
    <property type="entry name" value="HTH_ARAC"/>
    <property type="match status" value="1"/>
</dbReference>
<dbReference type="Proteomes" id="UP000664096">
    <property type="component" value="Unassembled WGS sequence"/>
</dbReference>
<protein>
    <submittedName>
        <fullName evidence="6">AraC family transcriptional regulator</fullName>
    </submittedName>
</protein>
<dbReference type="PANTHER" id="PTHR46796:SF2">
    <property type="entry name" value="TRANSCRIPTIONAL REGULATORY PROTEIN"/>
    <property type="match status" value="1"/>
</dbReference>
<dbReference type="PROSITE" id="PS01124">
    <property type="entry name" value="HTH_ARAC_FAMILY_2"/>
    <property type="match status" value="1"/>
</dbReference>
<dbReference type="InterPro" id="IPR003313">
    <property type="entry name" value="AraC-bd"/>
</dbReference>
<dbReference type="InterPro" id="IPR014710">
    <property type="entry name" value="RmlC-like_jellyroll"/>
</dbReference>
<comment type="caution">
    <text evidence="6">The sequence shown here is derived from an EMBL/GenBank/DDBJ whole genome shotgun (WGS) entry which is preliminary data.</text>
</comment>
<evidence type="ECO:0000256" key="1">
    <source>
        <dbReference type="ARBA" id="ARBA00023015"/>
    </source>
</evidence>
<dbReference type="Pfam" id="PF02311">
    <property type="entry name" value="AraC_binding"/>
    <property type="match status" value="1"/>
</dbReference>
<dbReference type="InterPro" id="IPR018060">
    <property type="entry name" value="HTH_AraC"/>
</dbReference>
<feature type="domain" description="HTH araC/xylS-type" evidence="5">
    <location>
        <begin position="199"/>
        <end position="296"/>
    </location>
</feature>
<evidence type="ECO:0000256" key="4">
    <source>
        <dbReference type="SAM" id="MobiDB-lite"/>
    </source>
</evidence>
<dbReference type="Gene3D" id="1.10.10.60">
    <property type="entry name" value="Homeodomain-like"/>
    <property type="match status" value="1"/>
</dbReference>
<keyword evidence="2" id="KW-0238">DNA-binding</keyword>